<evidence type="ECO:0000313" key="4">
    <source>
        <dbReference type="Proteomes" id="UP001152795"/>
    </source>
</evidence>
<dbReference type="SUPFAM" id="SSF47203">
    <property type="entry name" value="Acyl-CoA dehydrogenase C-terminal domain-like"/>
    <property type="match status" value="1"/>
</dbReference>
<keyword evidence="1" id="KW-0285">Flavoprotein</keyword>
<evidence type="ECO:0000313" key="3">
    <source>
        <dbReference type="EMBL" id="CAB4021015.1"/>
    </source>
</evidence>
<dbReference type="InterPro" id="IPR036250">
    <property type="entry name" value="AcylCo_DH-like_C"/>
</dbReference>
<dbReference type="Pfam" id="PF00441">
    <property type="entry name" value="Acyl-CoA_dh_1"/>
    <property type="match status" value="1"/>
</dbReference>
<evidence type="ECO:0000259" key="2">
    <source>
        <dbReference type="Pfam" id="PF00441"/>
    </source>
</evidence>
<dbReference type="InterPro" id="IPR009075">
    <property type="entry name" value="AcylCo_DH/oxidase_C"/>
</dbReference>
<dbReference type="Gene3D" id="1.20.140.10">
    <property type="entry name" value="Butyryl-CoA Dehydrogenase, subunit A, domain 3"/>
    <property type="match status" value="1"/>
</dbReference>
<keyword evidence="4" id="KW-1185">Reference proteome</keyword>
<feature type="domain" description="Acyl-CoA dehydrogenase/oxidase C-terminal" evidence="2">
    <location>
        <begin position="218"/>
        <end position="279"/>
    </location>
</feature>
<accession>A0A7D9J3B5</accession>
<dbReference type="Proteomes" id="UP001152795">
    <property type="component" value="Unassembled WGS sequence"/>
</dbReference>
<gene>
    <name evidence="3" type="ORF">PACLA_8A017874</name>
</gene>
<dbReference type="OrthoDB" id="10260758at2759"/>
<dbReference type="PANTHER" id="PTHR19959">
    <property type="entry name" value="KINESIN LIGHT CHAIN"/>
    <property type="match status" value="1"/>
</dbReference>
<dbReference type="PANTHER" id="PTHR19959:SF119">
    <property type="entry name" value="FUNGAL LIPASE-LIKE DOMAIN-CONTAINING PROTEIN"/>
    <property type="match status" value="1"/>
</dbReference>
<evidence type="ECO:0000256" key="1">
    <source>
        <dbReference type="ARBA" id="ARBA00022630"/>
    </source>
</evidence>
<comment type="caution">
    <text evidence="3">The sequence shown here is derived from an EMBL/GenBank/DDBJ whole genome shotgun (WGS) entry which is preliminary data.</text>
</comment>
<dbReference type="EMBL" id="CACRXK020011223">
    <property type="protein sequence ID" value="CAB4021015.1"/>
    <property type="molecule type" value="Genomic_DNA"/>
</dbReference>
<organism evidence="3 4">
    <name type="scientific">Paramuricea clavata</name>
    <name type="common">Red gorgonian</name>
    <name type="synonym">Violescent sea-whip</name>
    <dbReference type="NCBI Taxonomy" id="317549"/>
    <lineage>
        <taxon>Eukaryota</taxon>
        <taxon>Metazoa</taxon>
        <taxon>Cnidaria</taxon>
        <taxon>Anthozoa</taxon>
        <taxon>Octocorallia</taxon>
        <taxon>Malacalcyonacea</taxon>
        <taxon>Plexauridae</taxon>
        <taxon>Paramuricea</taxon>
    </lineage>
</organism>
<sequence>MEEELDISVTVEQLRSAGTNSSKQVPALLKLGEWYLKKAKTIPNGANFTKANALYNAALVRSRSINHEIGEDQILRRIVETYREFLYVFAKDDDGISVDEIQNEIDSHKEFLANERRIFKERVDEIDSCFNTNDQTEDQYEIHAHKVHEVFRDIQDMYIRLVSTLVKECESRLGKPPCDYAIIALGSVARMEATPYSDLEFAILYSDPAIGDKINYFRIAMAKIAVPRMAQRVVDRAIQSYGGAGVSQDTPLAYMYAGLRTLRIADGPDEVHLTAVAKQELREQMQSRL</sequence>
<dbReference type="AlphaFoldDB" id="A0A7D9J3B5"/>
<dbReference type="GO" id="GO:0016627">
    <property type="term" value="F:oxidoreductase activity, acting on the CH-CH group of donors"/>
    <property type="evidence" value="ECO:0007669"/>
    <property type="project" value="InterPro"/>
</dbReference>
<dbReference type="GO" id="GO:0008773">
    <property type="term" value="F:[protein-PII] uridylyltransferase activity"/>
    <property type="evidence" value="ECO:0007669"/>
    <property type="project" value="InterPro"/>
</dbReference>
<protein>
    <submittedName>
        <fullName evidence="3">Acyl- dehydrogenase</fullName>
    </submittedName>
</protein>
<proteinExistence type="predicted"/>
<reference evidence="3" key="1">
    <citation type="submission" date="2020-04" db="EMBL/GenBank/DDBJ databases">
        <authorList>
            <person name="Alioto T."/>
            <person name="Alioto T."/>
            <person name="Gomez Garrido J."/>
        </authorList>
    </citation>
    <scope>NUCLEOTIDE SEQUENCE</scope>
    <source>
        <strain evidence="3">A484AB</strain>
    </source>
</reference>
<name>A0A7D9J3B5_PARCT</name>